<keyword evidence="3" id="KW-1185">Reference proteome</keyword>
<evidence type="ECO:0000313" key="3">
    <source>
        <dbReference type="Proteomes" id="UP000187172"/>
    </source>
</evidence>
<dbReference type="InterPro" id="IPR002575">
    <property type="entry name" value="Aminoglycoside_PTrfase"/>
</dbReference>
<dbReference type="Gene3D" id="3.90.1200.10">
    <property type="match status" value="1"/>
</dbReference>
<dbReference type="STRING" id="297318.BK138_05535"/>
<accession>A0A1R1F1P5</accession>
<dbReference type="InterPro" id="IPR011009">
    <property type="entry name" value="Kinase-like_dom_sf"/>
</dbReference>
<gene>
    <name evidence="2" type="ORF">BK138_05535</name>
</gene>
<evidence type="ECO:0000313" key="2">
    <source>
        <dbReference type="EMBL" id="OMF58028.1"/>
    </source>
</evidence>
<dbReference type="Pfam" id="PF01636">
    <property type="entry name" value="APH"/>
    <property type="match status" value="1"/>
</dbReference>
<comment type="caution">
    <text evidence="2">The sequence shown here is derived from an EMBL/GenBank/DDBJ whole genome shotgun (WGS) entry which is preliminary data.</text>
</comment>
<dbReference type="Proteomes" id="UP000187172">
    <property type="component" value="Unassembled WGS sequence"/>
</dbReference>
<sequence length="327" mass="37745">MENACHLSEADLTHYTKQVFGSGYAISQITRLNGGAQKVVYQLDFLNGFSCMLYVWDLSMNYFREEIEHSDHDMRSYGADLFGENNRVLTQLGIPTPELYNLNLERREYAFDYALVERIGGGKAEDYFAHPDTAEQQRLFRRIGELVAKMHDCARDVHGRPGQTKPPRKSCQQELVDNALRQITYAASYLPEIAAAQEGLMSVLQECSSRIRPRTSYGLIHGELGPDHILVNANLEPYLIDIEGVTYFDIEHEHSFLEFRFGEHYRYFRQDHLDPDRMAFYRLHHHISLIGGGLKLLHRGFPDRQLAQGIVDHHLKCALKYVHTTFH</sequence>
<feature type="domain" description="Aminoglycoside phosphotransferase" evidence="1">
    <location>
        <begin position="86"/>
        <end position="251"/>
    </location>
</feature>
<protein>
    <submittedName>
        <fullName evidence="2">Aminoglycoside phosphotransferase</fullName>
    </submittedName>
</protein>
<reference evidence="2 3" key="1">
    <citation type="submission" date="2016-11" db="EMBL/GenBank/DDBJ databases">
        <title>Paenibacillus species isolates.</title>
        <authorList>
            <person name="Beno S.M."/>
        </authorList>
    </citation>
    <scope>NUCLEOTIDE SEQUENCE [LARGE SCALE GENOMIC DNA]</scope>
    <source>
        <strain evidence="2 3">FSL R5-0378</strain>
    </source>
</reference>
<organism evidence="2 3">
    <name type="scientific">Paenibacillus rhizosphaerae</name>
    <dbReference type="NCBI Taxonomy" id="297318"/>
    <lineage>
        <taxon>Bacteria</taxon>
        <taxon>Bacillati</taxon>
        <taxon>Bacillota</taxon>
        <taxon>Bacilli</taxon>
        <taxon>Bacillales</taxon>
        <taxon>Paenibacillaceae</taxon>
        <taxon>Paenibacillus</taxon>
    </lineage>
</organism>
<dbReference type="RefSeq" id="WP_076167062.1">
    <property type="nucleotide sequence ID" value="NZ_MRTP01000001.1"/>
</dbReference>
<dbReference type="GO" id="GO:0016740">
    <property type="term" value="F:transferase activity"/>
    <property type="evidence" value="ECO:0007669"/>
    <property type="project" value="UniProtKB-KW"/>
</dbReference>
<proteinExistence type="predicted"/>
<keyword evidence="2" id="KW-0808">Transferase</keyword>
<name>A0A1R1F1P5_9BACL</name>
<dbReference type="SUPFAM" id="SSF56112">
    <property type="entry name" value="Protein kinase-like (PK-like)"/>
    <property type="match status" value="1"/>
</dbReference>
<dbReference type="EMBL" id="MRTP01000001">
    <property type="protein sequence ID" value="OMF58028.1"/>
    <property type="molecule type" value="Genomic_DNA"/>
</dbReference>
<dbReference type="AlphaFoldDB" id="A0A1R1F1P5"/>
<evidence type="ECO:0000259" key="1">
    <source>
        <dbReference type="Pfam" id="PF01636"/>
    </source>
</evidence>